<evidence type="ECO:0000313" key="2">
    <source>
        <dbReference type="EMBL" id="OAY31129.1"/>
    </source>
</evidence>
<feature type="region of interest" description="Disordered" evidence="1">
    <location>
        <begin position="177"/>
        <end position="227"/>
    </location>
</feature>
<feature type="compositionally biased region" description="Basic and acidic residues" evidence="1">
    <location>
        <begin position="177"/>
        <end position="208"/>
    </location>
</feature>
<dbReference type="AlphaFoldDB" id="A0A2C9UK49"/>
<dbReference type="STRING" id="3983.A0A2C9UK49"/>
<evidence type="ECO:0000313" key="3">
    <source>
        <dbReference type="Proteomes" id="UP000091857"/>
    </source>
</evidence>
<reference evidence="3" key="1">
    <citation type="journal article" date="2016" name="Nat. Biotechnol.">
        <title>Sequencing wild and cultivated cassava and related species reveals extensive interspecific hybridization and genetic diversity.</title>
        <authorList>
            <person name="Bredeson J.V."/>
            <person name="Lyons J.B."/>
            <person name="Prochnik S.E."/>
            <person name="Wu G.A."/>
            <person name="Ha C.M."/>
            <person name="Edsinger-Gonzales E."/>
            <person name="Grimwood J."/>
            <person name="Schmutz J."/>
            <person name="Rabbi I.Y."/>
            <person name="Egesi C."/>
            <person name="Nauluvula P."/>
            <person name="Lebot V."/>
            <person name="Ndunguru J."/>
            <person name="Mkamilo G."/>
            <person name="Bart R.S."/>
            <person name="Setter T.L."/>
            <person name="Gleadow R.M."/>
            <person name="Kulakow P."/>
            <person name="Ferguson M.E."/>
            <person name="Rounsley S."/>
            <person name="Rokhsar D.S."/>
        </authorList>
    </citation>
    <scope>NUCLEOTIDE SEQUENCE [LARGE SCALE GENOMIC DNA]</scope>
    <source>
        <strain evidence="3">cv. AM560-2</strain>
    </source>
</reference>
<dbReference type="PANTHER" id="PTHR33673:SF38">
    <property type="entry name" value="CHROMODOMAIN-HELICASE-DNA-BINDING PROTEIN 7-LIKE"/>
    <property type="match status" value="1"/>
</dbReference>
<protein>
    <submittedName>
        <fullName evidence="2">Uncharacterized protein</fullName>
    </submittedName>
</protein>
<feature type="compositionally biased region" description="Polar residues" evidence="1">
    <location>
        <begin position="66"/>
        <end position="81"/>
    </location>
</feature>
<dbReference type="Proteomes" id="UP000091857">
    <property type="component" value="Chromosome 14"/>
</dbReference>
<name>A0A2C9UK49_MANES</name>
<sequence length="302" mass="32237">MGSDHQSETTESLKSNPAHEKKLSTASSSSSSSFEEVQLSQGGTASPNHVKDPQLASKENVDRSGNESTLNTKSASESPGTMQMERPADPAANPAYRIPSAVFASKSSGLNDWSIASNESLFSIHMGNMSFTQDQSWLGKSGELGLMGDFPMPGGPLSPVIELSSKRYFADTFSNKKSGEIEQPTKEKAAEAMMEIIKENGADADKQKSNAGNSHQSASFRRSDVSGASVKSFAFPILTGDHKMDNSSKQNASSPITPKASQEQDLQQKSQEGTSNPEPSNKPSNAGPSKWFSCLPCFSSRN</sequence>
<accession>A0A2C9UK49</accession>
<feature type="compositionally biased region" description="Polar residues" evidence="1">
    <location>
        <begin position="247"/>
        <end position="287"/>
    </location>
</feature>
<comment type="caution">
    <text evidence="2">The sequence shown here is derived from an EMBL/GenBank/DDBJ whole genome shotgun (WGS) entry which is preliminary data.</text>
</comment>
<keyword evidence="3" id="KW-1185">Reference proteome</keyword>
<gene>
    <name evidence="2" type="ORF">MANES_14G086000v8</name>
</gene>
<feature type="region of interest" description="Disordered" evidence="1">
    <location>
        <begin position="1"/>
        <end position="93"/>
    </location>
</feature>
<dbReference type="Gramene" id="Manes.14G086000.1.v8.1">
    <property type="protein sequence ID" value="Manes.14G086000.1.v8.1.CDS"/>
    <property type="gene ID" value="Manes.14G086000.v8.1"/>
</dbReference>
<proteinExistence type="predicted"/>
<feature type="compositionally biased region" description="Polar residues" evidence="1">
    <location>
        <begin position="209"/>
        <end position="220"/>
    </location>
</feature>
<organism evidence="2 3">
    <name type="scientific">Manihot esculenta</name>
    <name type="common">Cassava</name>
    <name type="synonym">Jatropha manihot</name>
    <dbReference type="NCBI Taxonomy" id="3983"/>
    <lineage>
        <taxon>Eukaryota</taxon>
        <taxon>Viridiplantae</taxon>
        <taxon>Streptophyta</taxon>
        <taxon>Embryophyta</taxon>
        <taxon>Tracheophyta</taxon>
        <taxon>Spermatophyta</taxon>
        <taxon>Magnoliopsida</taxon>
        <taxon>eudicotyledons</taxon>
        <taxon>Gunneridae</taxon>
        <taxon>Pentapetalae</taxon>
        <taxon>rosids</taxon>
        <taxon>fabids</taxon>
        <taxon>Malpighiales</taxon>
        <taxon>Euphorbiaceae</taxon>
        <taxon>Crotonoideae</taxon>
        <taxon>Manihoteae</taxon>
        <taxon>Manihot</taxon>
    </lineage>
</organism>
<feature type="compositionally biased region" description="Polar residues" evidence="1">
    <location>
        <begin position="34"/>
        <end position="47"/>
    </location>
</feature>
<dbReference type="PANTHER" id="PTHR33673">
    <property type="entry name" value="SUPPRESSOR SRP40-LIKE PROTEIN"/>
    <property type="match status" value="1"/>
</dbReference>
<feature type="region of interest" description="Disordered" evidence="1">
    <location>
        <begin position="239"/>
        <end position="302"/>
    </location>
</feature>
<dbReference type="EMBL" id="CM004400">
    <property type="protein sequence ID" value="OAY31129.1"/>
    <property type="molecule type" value="Genomic_DNA"/>
</dbReference>
<evidence type="ECO:0000256" key="1">
    <source>
        <dbReference type="SAM" id="MobiDB-lite"/>
    </source>
</evidence>